<proteinExistence type="predicted"/>
<evidence type="ECO:0000256" key="2">
    <source>
        <dbReference type="ARBA" id="ARBA00022837"/>
    </source>
</evidence>
<evidence type="ECO:0000259" key="3">
    <source>
        <dbReference type="PROSITE" id="PS50222"/>
    </source>
</evidence>
<dbReference type="PROSITE" id="PS00018">
    <property type="entry name" value="EF_HAND_1"/>
    <property type="match status" value="2"/>
</dbReference>
<dbReference type="PROSITE" id="PS50222">
    <property type="entry name" value="EF_HAND_2"/>
    <property type="match status" value="3"/>
</dbReference>
<dbReference type="EMBL" id="JBJKFK010008866">
    <property type="protein sequence ID" value="KAL3306958.1"/>
    <property type="molecule type" value="Genomic_DNA"/>
</dbReference>
<feature type="domain" description="EF-hand" evidence="3">
    <location>
        <begin position="109"/>
        <end position="144"/>
    </location>
</feature>
<dbReference type="InterPro" id="IPR018247">
    <property type="entry name" value="EF_Hand_1_Ca_BS"/>
</dbReference>
<dbReference type="Proteomes" id="UP001626550">
    <property type="component" value="Unassembled WGS sequence"/>
</dbReference>
<dbReference type="CDD" id="cd00051">
    <property type="entry name" value="EFh"/>
    <property type="match status" value="1"/>
</dbReference>
<gene>
    <name evidence="4" type="ORF">Ciccas_014543</name>
</gene>
<dbReference type="InterPro" id="IPR050145">
    <property type="entry name" value="Centrin_CML-like"/>
</dbReference>
<dbReference type="Pfam" id="PF13833">
    <property type="entry name" value="EF-hand_8"/>
    <property type="match status" value="1"/>
</dbReference>
<feature type="domain" description="EF-hand" evidence="3">
    <location>
        <begin position="2"/>
        <end position="37"/>
    </location>
</feature>
<keyword evidence="5" id="KW-1185">Reference proteome</keyword>
<sequence length="145" mass="17077">MLNGNYVRNVFRAYDEDRDGYLTKTEAVDAANEFGIEKKDIRKVVKEMNLPDENHIPVSQLTEAVKLYCVMKFKKDPFREMFRRVDLDGSGKLDFFEVKMVMGAFGMEAPDSHVRDIFDKADRNRDGLIDEHEYINFMREIRQKI</sequence>
<feature type="domain" description="EF-hand" evidence="3">
    <location>
        <begin position="73"/>
        <end position="108"/>
    </location>
</feature>
<dbReference type="SMART" id="SM00054">
    <property type="entry name" value="EFh"/>
    <property type="match status" value="3"/>
</dbReference>
<accession>A0ABD2PJ16</accession>
<dbReference type="AlphaFoldDB" id="A0ABD2PJ16"/>
<dbReference type="SUPFAM" id="SSF47473">
    <property type="entry name" value="EF-hand"/>
    <property type="match status" value="1"/>
</dbReference>
<organism evidence="4 5">
    <name type="scientific">Cichlidogyrus casuarinus</name>
    <dbReference type="NCBI Taxonomy" id="1844966"/>
    <lineage>
        <taxon>Eukaryota</taxon>
        <taxon>Metazoa</taxon>
        <taxon>Spiralia</taxon>
        <taxon>Lophotrochozoa</taxon>
        <taxon>Platyhelminthes</taxon>
        <taxon>Monogenea</taxon>
        <taxon>Monopisthocotylea</taxon>
        <taxon>Dactylogyridea</taxon>
        <taxon>Ancyrocephalidae</taxon>
        <taxon>Cichlidogyrus</taxon>
    </lineage>
</organism>
<dbReference type="InterPro" id="IPR011992">
    <property type="entry name" value="EF-hand-dom_pair"/>
</dbReference>
<dbReference type="Gene3D" id="1.10.238.10">
    <property type="entry name" value="EF-hand"/>
    <property type="match status" value="2"/>
</dbReference>
<dbReference type="InterPro" id="IPR002048">
    <property type="entry name" value="EF_hand_dom"/>
</dbReference>
<keyword evidence="2" id="KW-0106">Calcium</keyword>
<protein>
    <recommendedName>
        <fullName evidence="3">EF-hand domain-containing protein</fullName>
    </recommendedName>
</protein>
<name>A0ABD2PJ16_9PLAT</name>
<dbReference type="Pfam" id="PF13499">
    <property type="entry name" value="EF-hand_7"/>
    <property type="match status" value="1"/>
</dbReference>
<evidence type="ECO:0000313" key="5">
    <source>
        <dbReference type="Proteomes" id="UP001626550"/>
    </source>
</evidence>
<evidence type="ECO:0000313" key="4">
    <source>
        <dbReference type="EMBL" id="KAL3306958.1"/>
    </source>
</evidence>
<keyword evidence="1" id="KW-0677">Repeat</keyword>
<comment type="caution">
    <text evidence="4">The sequence shown here is derived from an EMBL/GenBank/DDBJ whole genome shotgun (WGS) entry which is preliminary data.</text>
</comment>
<reference evidence="4 5" key="1">
    <citation type="submission" date="2024-11" db="EMBL/GenBank/DDBJ databases">
        <title>Adaptive evolution of stress response genes in parasites aligns with host niche diversity.</title>
        <authorList>
            <person name="Hahn C."/>
            <person name="Resl P."/>
        </authorList>
    </citation>
    <scope>NUCLEOTIDE SEQUENCE [LARGE SCALE GENOMIC DNA]</scope>
    <source>
        <strain evidence="4">EGGRZ-B1_66</strain>
        <tissue evidence="4">Body</tissue>
    </source>
</reference>
<dbReference type="PANTHER" id="PTHR23050">
    <property type="entry name" value="CALCIUM BINDING PROTEIN"/>
    <property type="match status" value="1"/>
</dbReference>
<evidence type="ECO:0000256" key="1">
    <source>
        <dbReference type="ARBA" id="ARBA00022737"/>
    </source>
</evidence>